<dbReference type="InterPro" id="IPR031165">
    <property type="entry name" value="GNAT_YJDJ"/>
</dbReference>
<protein>
    <submittedName>
        <fullName evidence="3">N-acetyltransferase</fullName>
    </submittedName>
</protein>
<dbReference type="AlphaFoldDB" id="A0A372MDF5"/>
<proteinExistence type="predicted"/>
<dbReference type="InterPro" id="IPR016181">
    <property type="entry name" value="Acyl_CoA_acyltransferase"/>
</dbReference>
<dbReference type="InterPro" id="IPR000182">
    <property type="entry name" value="GNAT_dom"/>
</dbReference>
<evidence type="ECO:0000313" key="4">
    <source>
        <dbReference type="Proteomes" id="UP000264002"/>
    </source>
</evidence>
<reference evidence="4" key="1">
    <citation type="submission" date="2018-08" db="EMBL/GenBank/DDBJ databases">
        <authorList>
            <person name="Grouzdev D.S."/>
            <person name="Krutkina M.S."/>
        </authorList>
    </citation>
    <scope>NUCLEOTIDE SEQUENCE [LARGE SCALE GENOMIC DNA]</scope>
    <source>
        <strain evidence="4">4-11</strain>
    </source>
</reference>
<keyword evidence="4" id="KW-1185">Reference proteome</keyword>
<keyword evidence="3" id="KW-0808">Transferase</keyword>
<dbReference type="SUPFAM" id="SSF55729">
    <property type="entry name" value="Acyl-CoA N-acyltransferases (Nat)"/>
    <property type="match status" value="1"/>
</dbReference>
<dbReference type="EMBL" id="QUWK01000017">
    <property type="protein sequence ID" value="RFU93827.1"/>
    <property type="molecule type" value="Genomic_DNA"/>
</dbReference>
<dbReference type="CDD" id="cd04301">
    <property type="entry name" value="NAT_SF"/>
    <property type="match status" value="1"/>
</dbReference>
<dbReference type="InterPro" id="IPR045057">
    <property type="entry name" value="Gcn5-rel_NAT"/>
</dbReference>
<evidence type="ECO:0000313" key="3">
    <source>
        <dbReference type="EMBL" id="RFU93827.1"/>
    </source>
</evidence>
<dbReference type="PROSITE" id="PS51186">
    <property type="entry name" value="GNAT"/>
    <property type="match status" value="1"/>
</dbReference>
<accession>A0A372MDF5</accession>
<dbReference type="OrthoDB" id="9793389at2"/>
<reference evidence="3 4" key="2">
    <citation type="submission" date="2018-09" db="EMBL/GenBank/DDBJ databases">
        <title>Genome of Sphaerochaeta halotolerans strain 4-11.</title>
        <authorList>
            <person name="Nazina T.N."/>
            <person name="Sokolova D.S."/>
        </authorList>
    </citation>
    <scope>NUCLEOTIDE SEQUENCE [LARGE SCALE GENOMIC DNA]</scope>
    <source>
        <strain evidence="3 4">4-11</strain>
    </source>
</reference>
<feature type="domain" description="N-acetyltransferase" evidence="1">
    <location>
        <begin position="1"/>
        <end position="91"/>
    </location>
</feature>
<dbReference type="PANTHER" id="PTHR31435">
    <property type="entry name" value="PROTEIN NATD1"/>
    <property type="match status" value="1"/>
</dbReference>
<dbReference type="PANTHER" id="PTHR31435:SF10">
    <property type="entry name" value="BSR4717 PROTEIN"/>
    <property type="match status" value="1"/>
</dbReference>
<dbReference type="Gene3D" id="3.40.630.30">
    <property type="match status" value="1"/>
</dbReference>
<dbReference type="RefSeq" id="WP_117331380.1">
    <property type="nucleotide sequence ID" value="NZ_QUWK01000017.1"/>
</dbReference>
<dbReference type="Pfam" id="PF14542">
    <property type="entry name" value="Acetyltransf_CG"/>
    <property type="match status" value="1"/>
</dbReference>
<dbReference type="GO" id="GO:0016747">
    <property type="term" value="F:acyltransferase activity, transferring groups other than amino-acyl groups"/>
    <property type="evidence" value="ECO:0007669"/>
    <property type="project" value="InterPro"/>
</dbReference>
<sequence>MDYYKADNGFAYGEEHEIPMARITMRSLGDNRIAIDHTYVSPSLRGQGIARKLVMLVVEYAKKEGKLIVPLCSYAQMVLEEDPELAKLISN</sequence>
<evidence type="ECO:0000259" key="2">
    <source>
        <dbReference type="PROSITE" id="PS51729"/>
    </source>
</evidence>
<evidence type="ECO:0000259" key="1">
    <source>
        <dbReference type="PROSITE" id="PS51186"/>
    </source>
</evidence>
<organism evidence="3 4">
    <name type="scientific">Sphaerochaeta halotolerans</name>
    <dbReference type="NCBI Taxonomy" id="2293840"/>
    <lineage>
        <taxon>Bacteria</taxon>
        <taxon>Pseudomonadati</taxon>
        <taxon>Spirochaetota</taxon>
        <taxon>Spirochaetia</taxon>
        <taxon>Spirochaetales</taxon>
        <taxon>Sphaerochaetaceae</taxon>
        <taxon>Sphaerochaeta</taxon>
    </lineage>
</organism>
<dbReference type="Proteomes" id="UP000264002">
    <property type="component" value="Unassembled WGS sequence"/>
</dbReference>
<gene>
    <name evidence="3" type="ORF">DYP60_12655</name>
</gene>
<feature type="domain" description="N-acetyltransferase" evidence="2">
    <location>
        <begin position="2"/>
        <end position="90"/>
    </location>
</feature>
<dbReference type="PROSITE" id="PS51729">
    <property type="entry name" value="GNAT_YJDJ"/>
    <property type="match status" value="1"/>
</dbReference>
<comment type="caution">
    <text evidence="3">The sequence shown here is derived from an EMBL/GenBank/DDBJ whole genome shotgun (WGS) entry which is preliminary data.</text>
</comment>
<name>A0A372MDF5_9SPIR</name>